<keyword evidence="1" id="KW-0472">Membrane</keyword>
<feature type="transmembrane region" description="Helical" evidence="1">
    <location>
        <begin position="207"/>
        <end position="228"/>
    </location>
</feature>
<dbReference type="Pfam" id="PF06580">
    <property type="entry name" value="His_kinase"/>
    <property type="match status" value="1"/>
</dbReference>
<feature type="signal peptide" evidence="2">
    <location>
        <begin position="1"/>
        <end position="25"/>
    </location>
</feature>
<keyword evidence="1" id="KW-1133">Transmembrane helix</keyword>
<accession>A0A344TE52</accession>
<keyword evidence="6" id="KW-1185">Reference proteome</keyword>
<dbReference type="Proteomes" id="UP000251993">
    <property type="component" value="Chromosome"/>
</dbReference>
<feature type="transmembrane region" description="Helical" evidence="1">
    <location>
        <begin position="235"/>
        <end position="257"/>
    </location>
</feature>
<evidence type="ECO:0000259" key="3">
    <source>
        <dbReference type="Pfam" id="PF06580"/>
    </source>
</evidence>
<feature type="chain" id="PRO_5016766132" description="7TM diverse intracellular signalling" evidence="2">
    <location>
        <begin position="26"/>
        <end position="649"/>
    </location>
</feature>
<evidence type="ECO:0008006" key="7">
    <source>
        <dbReference type="Google" id="ProtNLM"/>
    </source>
</evidence>
<evidence type="ECO:0000259" key="4">
    <source>
        <dbReference type="Pfam" id="PF07695"/>
    </source>
</evidence>
<feature type="domain" description="7TM-DISM receptor extracellular" evidence="4">
    <location>
        <begin position="207"/>
        <end position="412"/>
    </location>
</feature>
<dbReference type="InterPro" id="IPR011623">
    <property type="entry name" value="7TMR_DISM_rcpt_extracell_dom1"/>
</dbReference>
<evidence type="ECO:0000313" key="6">
    <source>
        <dbReference type="Proteomes" id="UP000251993"/>
    </source>
</evidence>
<feature type="transmembrane region" description="Helical" evidence="1">
    <location>
        <begin position="391"/>
        <end position="410"/>
    </location>
</feature>
<dbReference type="InterPro" id="IPR050640">
    <property type="entry name" value="Bact_2-comp_sensor_kinase"/>
</dbReference>
<protein>
    <recommendedName>
        <fullName evidence="7">7TM diverse intracellular signalling</fullName>
    </recommendedName>
</protein>
<feature type="transmembrane region" description="Helical" evidence="1">
    <location>
        <begin position="332"/>
        <end position="350"/>
    </location>
</feature>
<dbReference type="AlphaFoldDB" id="A0A344TE52"/>
<sequence length="649" mass="75676">MKHKTVPRLCRWTLIFFFFANITHAQFPAWESPAARVFRLNNVDSITQPVFIGHFMAFWKKSPTQKTVFEAIKYAPFVNTNTQQFAIDSLKDIAFIRFSIQNTHPKDTLKMMLEVDGQNHFYLKFESFTGDWQPTQNAPLHEVPLQKFMYEKFAFPLSLPPNTGHIYWLNHDDSLFPIDFIPTLISAPAIVKSQNEQMYAQRFNLGFLWFVLGVSVFLSVFGYIMFFLNKQAIYLWWGCYLSCNALFFLMMSDYLFVFPQLPFIGLIIPVQHLILLCYVLFFSTFFNFKTNAPFLHKATVGLCFCIVFLLVVTVVLVRLFPETWSDFIDDRLFFIVQFWFLAVLISSFFLKIPQKSYIVCGSICLIVFSIWAVCIDTFGQTDYDSLLTTPACIYGIGFLFELLFLSLALSERAKFEQKDKLDIKRKMEEERIHFHHQIAQTEIVALRAQMNPHFIFNCLNSIQLYTIQNNTEKATEYLTKFSRLIRLVLENSRSEKVTLENELETLRLYLDMETMRFRGKVKYKIYFEATIDQTYIQIPPLLVQPFVENAIWHGLMHKDEGGTVRIEVTQPNPHLLRIDISDDGIGRQKAAEFKSKSATQNKSFGMKVTAERIALINQLYNTNNQVEIIDLINRRNEVVGTKVTVKIPI</sequence>
<keyword evidence="1" id="KW-0812">Transmembrane</keyword>
<name>A0A344TE52_9BACT</name>
<dbReference type="Gene3D" id="3.30.565.10">
    <property type="entry name" value="Histidine kinase-like ATPase, C-terminal domain"/>
    <property type="match status" value="1"/>
</dbReference>
<organism evidence="5 6">
    <name type="scientific">Runella rosea</name>
    <dbReference type="NCBI Taxonomy" id="2259595"/>
    <lineage>
        <taxon>Bacteria</taxon>
        <taxon>Pseudomonadati</taxon>
        <taxon>Bacteroidota</taxon>
        <taxon>Cytophagia</taxon>
        <taxon>Cytophagales</taxon>
        <taxon>Spirosomataceae</taxon>
        <taxon>Runella</taxon>
    </lineage>
</organism>
<dbReference type="OrthoDB" id="6190788at2"/>
<proteinExistence type="predicted"/>
<feature type="transmembrane region" description="Helical" evidence="1">
    <location>
        <begin position="263"/>
        <end position="286"/>
    </location>
</feature>
<dbReference type="PANTHER" id="PTHR34220">
    <property type="entry name" value="SENSOR HISTIDINE KINASE YPDA"/>
    <property type="match status" value="1"/>
</dbReference>
<dbReference type="GO" id="GO:0016020">
    <property type="term" value="C:membrane"/>
    <property type="evidence" value="ECO:0007669"/>
    <property type="project" value="InterPro"/>
</dbReference>
<feature type="domain" description="Signal transduction histidine kinase internal region" evidence="3">
    <location>
        <begin position="442"/>
        <end position="520"/>
    </location>
</feature>
<dbReference type="PANTHER" id="PTHR34220:SF7">
    <property type="entry name" value="SENSOR HISTIDINE KINASE YPDA"/>
    <property type="match status" value="1"/>
</dbReference>
<feature type="transmembrane region" description="Helical" evidence="1">
    <location>
        <begin position="298"/>
        <end position="320"/>
    </location>
</feature>
<evidence type="ECO:0000256" key="2">
    <source>
        <dbReference type="SAM" id="SignalP"/>
    </source>
</evidence>
<dbReference type="InterPro" id="IPR010559">
    <property type="entry name" value="Sig_transdc_His_kin_internal"/>
</dbReference>
<keyword evidence="2" id="KW-0732">Signal</keyword>
<evidence type="ECO:0000256" key="1">
    <source>
        <dbReference type="SAM" id="Phobius"/>
    </source>
</evidence>
<gene>
    <name evidence="5" type="ORF">DR864_03840</name>
</gene>
<dbReference type="GO" id="GO:0000155">
    <property type="term" value="F:phosphorelay sensor kinase activity"/>
    <property type="evidence" value="ECO:0007669"/>
    <property type="project" value="InterPro"/>
</dbReference>
<dbReference type="RefSeq" id="WP_114065710.1">
    <property type="nucleotide sequence ID" value="NZ_CP030850.1"/>
</dbReference>
<dbReference type="KEGG" id="run:DR864_03840"/>
<dbReference type="SUPFAM" id="SSF55874">
    <property type="entry name" value="ATPase domain of HSP90 chaperone/DNA topoisomerase II/histidine kinase"/>
    <property type="match status" value="1"/>
</dbReference>
<reference evidence="5 6" key="1">
    <citation type="submission" date="2018-07" db="EMBL/GenBank/DDBJ databases">
        <title>Genome sequencing of Runella.</title>
        <authorList>
            <person name="Baek M.-G."/>
            <person name="Yi H."/>
        </authorList>
    </citation>
    <scope>NUCLEOTIDE SEQUENCE [LARGE SCALE GENOMIC DNA]</scope>
    <source>
        <strain evidence="5 6">HYN0085</strain>
    </source>
</reference>
<dbReference type="Pfam" id="PF07695">
    <property type="entry name" value="7TMR-DISM_7TM"/>
    <property type="match status" value="1"/>
</dbReference>
<evidence type="ECO:0000313" key="5">
    <source>
        <dbReference type="EMBL" id="AXE16923.1"/>
    </source>
</evidence>
<dbReference type="EMBL" id="CP030850">
    <property type="protein sequence ID" value="AXE16923.1"/>
    <property type="molecule type" value="Genomic_DNA"/>
</dbReference>
<dbReference type="InterPro" id="IPR036890">
    <property type="entry name" value="HATPase_C_sf"/>
</dbReference>
<feature type="transmembrane region" description="Helical" evidence="1">
    <location>
        <begin position="357"/>
        <end position="379"/>
    </location>
</feature>